<proteinExistence type="predicted"/>
<sequence>MSAGAFSEAAIWQLQLVAYIFLANTTMYAYDWALSVSDEVELVSVGGLSWPIAIYFLSRVTLLAHMCLTCLFRWLPVATGGCDTLVKIFGACAALSIASTSFLFLLRVRAVYLRSARTTAIFGTLWIVTVASAIYTAATIHADPKSLYVYTGCSVSNIDSSTSTWLLVPTLFNDTLIFLAITYRLMADAATKRSWRSRFLSIVKGKGLYRLSRSVMLTGQLYYLSTIAYILVHFAILWQPPVPAGATYMLASLYGGYTNMMACRVFRGVALGTMHMEAPSADLFSTGIAPALELDLLSPPKVSPLP</sequence>
<feature type="transmembrane region" description="Helical" evidence="1">
    <location>
        <begin position="162"/>
        <end position="186"/>
    </location>
</feature>
<keyword evidence="1" id="KW-0472">Membrane</keyword>
<feature type="transmembrane region" description="Helical" evidence="1">
    <location>
        <begin position="52"/>
        <end position="76"/>
    </location>
</feature>
<evidence type="ECO:0000256" key="1">
    <source>
        <dbReference type="SAM" id="Phobius"/>
    </source>
</evidence>
<dbReference type="AlphaFoldDB" id="A0A166AIV5"/>
<feature type="transmembrane region" description="Helical" evidence="1">
    <location>
        <begin position="221"/>
        <end position="239"/>
    </location>
</feature>
<keyword evidence="4" id="KW-1185">Reference proteome</keyword>
<dbReference type="OrthoDB" id="3193253at2759"/>
<keyword evidence="1" id="KW-1133">Transmembrane helix</keyword>
<keyword evidence="1" id="KW-0812">Transmembrane</keyword>
<evidence type="ECO:0000313" key="3">
    <source>
        <dbReference type="EMBL" id="KZP11649.1"/>
    </source>
</evidence>
<feature type="domain" description="DUF6533" evidence="2">
    <location>
        <begin position="19"/>
        <end position="63"/>
    </location>
</feature>
<dbReference type="EMBL" id="KV417659">
    <property type="protein sequence ID" value="KZP11649.1"/>
    <property type="molecule type" value="Genomic_DNA"/>
</dbReference>
<dbReference type="InterPro" id="IPR045340">
    <property type="entry name" value="DUF6533"/>
</dbReference>
<dbReference type="Proteomes" id="UP000076532">
    <property type="component" value="Unassembled WGS sequence"/>
</dbReference>
<accession>A0A166AIV5</accession>
<evidence type="ECO:0000259" key="2">
    <source>
        <dbReference type="Pfam" id="PF20151"/>
    </source>
</evidence>
<name>A0A166AIV5_9AGAM</name>
<feature type="transmembrane region" description="Helical" evidence="1">
    <location>
        <begin position="88"/>
        <end position="108"/>
    </location>
</feature>
<evidence type="ECO:0000313" key="4">
    <source>
        <dbReference type="Proteomes" id="UP000076532"/>
    </source>
</evidence>
<feature type="transmembrane region" description="Helical" evidence="1">
    <location>
        <begin position="12"/>
        <end position="31"/>
    </location>
</feature>
<protein>
    <recommendedName>
        <fullName evidence="2">DUF6533 domain-containing protein</fullName>
    </recommendedName>
</protein>
<gene>
    <name evidence="3" type="ORF">FIBSPDRAFT_1050577</name>
</gene>
<reference evidence="3 4" key="1">
    <citation type="journal article" date="2016" name="Mol. Biol. Evol.">
        <title>Comparative Genomics of Early-Diverging Mushroom-Forming Fungi Provides Insights into the Origins of Lignocellulose Decay Capabilities.</title>
        <authorList>
            <person name="Nagy L.G."/>
            <person name="Riley R."/>
            <person name="Tritt A."/>
            <person name="Adam C."/>
            <person name="Daum C."/>
            <person name="Floudas D."/>
            <person name="Sun H."/>
            <person name="Yadav J.S."/>
            <person name="Pangilinan J."/>
            <person name="Larsson K.H."/>
            <person name="Matsuura K."/>
            <person name="Barry K."/>
            <person name="Labutti K."/>
            <person name="Kuo R."/>
            <person name="Ohm R.A."/>
            <person name="Bhattacharya S.S."/>
            <person name="Shirouzu T."/>
            <person name="Yoshinaga Y."/>
            <person name="Martin F.M."/>
            <person name="Grigoriev I.V."/>
            <person name="Hibbett D.S."/>
        </authorList>
    </citation>
    <scope>NUCLEOTIDE SEQUENCE [LARGE SCALE GENOMIC DNA]</scope>
    <source>
        <strain evidence="3 4">CBS 109695</strain>
    </source>
</reference>
<feature type="transmembrane region" description="Helical" evidence="1">
    <location>
        <begin position="245"/>
        <end position="266"/>
    </location>
</feature>
<organism evidence="3 4">
    <name type="scientific">Athelia psychrophila</name>
    <dbReference type="NCBI Taxonomy" id="1759441"/>
    <lineage>
        <taxon>Eukaryota</taxon>
        <taxon>Fungi</taxon>
        <taxon>Dikarya</taxon>
        <taxon>Basidiomycota</taxon>
        <taxon>Agaricomycotina</taxon>
        <taxon>Agaricomycetes</taxon>
        <taxon>Agaricomycetidae</taxon>
        <taxon>Atheliales</taxon>
        <taxon>Atheliaceae</taxon>
        <taxon>Athelia</taxon>
    </lineage>
</organism>
<dbReference type="Pfam" id="PF20151">
    <property type="entry name" value="DUF6533"/>
    <property type="match status" value="1"/>
</dbReference>
<feature type="transmembrane region" description="Helical" evidence="1">
    <location>
        <begin position="120"/>
        <end position="142"/>
    </location>
</feature>